<feature type="signal peptide" evidence="1">
    <location>
        <begin position="1"/>
        <end position="19"/>
    </location>
</feature>
<feature type="chain" id="PRO_5034654886" evidence="1">
    <location>
        <begin position="20"/>
        <end position="107"/>
    </location>
</feature>
<organism evidence="2 3">
    <name type="scientific">Colletotrichum gloeosporioides</name>
    <name type="common">Anthracnose fungus</name>
    <name type="synonym">Glomerella cingulata</name>
    <dbReference type="NCBI Taxonomy" id="474922"/>
    <lineage>
        <taxon>Eukaryota</taxon>
        <taxon>Fungi</taxon>
        <taxon>Dikarya</taxon>
        <taxon>Ascomycota</taxon>
        <taxon>Pezizomycotina</taxon>
        <taxon>Sordariomycetes</taxon>
        <taxon>Hypocreomycetidae</taxon>
        <taxon>Glomerellales</taxon>
        <taxon>Glomerellaceae</taxon>
        <taxon>Colletotrichum</taxon>
        <taxon>Colletotrichum gloeosporioides species complex</taxon>
    </lineage>
</organism>
<dbReference type="RefSeq" id="XP_045268731.1">
    <property type="nucleotide sequence ID" value="XM_045412725.1"/>
</dbReference>
<dbReference type="EMBL" id="WVTB01000016">
    <property type="protein sequence ID" value="KAF3809572.1"/>
    <property type="molecule type" value="Genomic_DNA"/>
</dbReference>
<comment type="caution">
    <text evidence="2">The sequence shown here is derived from an EMBL/GenBank/DDBJ whole genome shotgun (WGS) entry which is preliminary data.</text>
</comment>
<reference evidence="2" key="1">
    <citation type="journal article" date="2020" name="Phytopathology">
        <title>Genome sequence and comparative analysis of Colletotrichum gloeosporioides isolated from Liriodendron leaves.</title>
        <authorList>
            <person name="Fu F.F."/>
            <person name="Hao Z."/>
            <person name="Wang P."/>
            <person name="Lu Y."/>
            <person name="Xue L.J."/>
            <person name="Wei G."/>
            <person name="Tian Y."/>
            <person name="Baishi H."/>
            <person name="Xu H."/>
            <person name="Shi J."/>
            <person name="Cheng T."/>
            <person name="Wang G."/>
            <person name="Yi Y."/>
            <person name="Chen J."/>
        </authorList>
    </citation>
    <scope>NUCLEOTIDE SEQUENCE</scope>
    <source>
        <strain evidence="2">Lc1</strain>
    </source>
</reference>
<name>A0A8H4CTA9_COLGL</name>
<sequence length="107" mass="11202">MKSSFVFAAIASFLGAASAVDLVCYGTGVPSPIRKGDIEFAINNRPTELGIPGGTKFTYRFKTCIDPENSPKEVAVITTPSITREGSVKLANGVIECSTDGPPDSTC</sequence>
<keyword evidence="3" id="KW-1185">Reference proteome</keyword>
<reference evidence="2" key="2">
    <citation type="submission" date="2020-03" db="EMBL/GenBank/DDBJ databases">
        <authorList>
            <person name="Fu F.-F."/>
            <person name="Chen J."/>
        </authorList>
    </citation>
    <scope>NUCLEOTIDE SEQUENCE</scope>
    <source>
        <strain evidence="2">Lc1</strain>
    </source>
</reference>
<dbReference type="GeneID" id="69019976"/>
<protein>
    <submittedName>
        <fullName evidence="2">Uncharacterized protein</fullName>
    </submittedName>
</protein>
<dbReference type="Proteomes" id="UP000613401">
    <property type="component" value="Unassembled WGS sequence"/>
</dbReference>
<dbReference type="AlphaFoldDB" id="A0A8H4CTA9"/>
<proteinExistence type="predicted"/>
<evidence type="ECO:0000313" key="2">
    <source>
        <dbReference type="EMBL" id="KAF3809572.1"/>
    </source>
</evidence>
<accession>A0A8H4CTA9</accession>
<evidence type="ECO:0000313" key="3">
    <source>
        <dbReference type="Proteomes" id="UP000613401"/>
    </source>
</evidence>
<keyword evidence="1" id="KW-0732">Signal</keyword>
<gene>
    <name evidence="2" type="ORF">GCG54_00012858</name>
</gene>
<evidence type="ECO:0000256" key="1">
    <source>
        <dbReference type="SAM" id="SignalP"/>
    </source>
</evidence>